<proteinExistence type="predicted"/>
<sequence>KYDFMLKELIEYIKEGQTGSDIDNYLDSKYIHLTDAHYDQIAGAMSQGELSSKKASDCPAERFFLHFNETILFVNKSNQGQHSIYEVELVNDTNYSIDKVDESDLKNLAFVSFSINDDYQPALIKRVTTSETLDEQEKQQTMQSVMPVLRGFMSAISD</sequence>
<evidence type="ECO:0000313" key="2">
    <source>
        <dbReference type="EMBL" id="SVB40086.1"/>
    </source>
</evidence>
<organism evidence="8">
    <name type="scientific">marine metagenome</name>
    <dbReference type="NCBI Taxonomy" id="408172"/>
    <lineage>
        <taxon>unclassified sequences</taxon>
        <taxon>metagenomes</taxon>
        <taxon>ecological metagenomes</taxon>
    </lineage>
</organism>
<evidence type="ECO:0000313" key="8">
    <source>
        <dbReference type="EMBL" id="SVD69397.1"/>
    </source>
</evidence>
<dbReference type="EMBL" id="UINC01040345">
    <property type="protein sequence ID" value="SVB40086.1"/>
    <property type="molecule type" value="Genomic_DNA"/>
</dbReference>
<evidence type="ECO:0000313" key="3">
    <source>
        <dbReference type="EMBL" id="SVB40111.1"/>
    </source>
</evidence>
<gene>
    <name evidence="1" type="ORF">METZ01_LOCUS168401</name>
    <name evidence="2" type="ORF">METZ01_LOCUS192940</name>
    <name evidence="3" type="ORF">METZ01_LOCUS192965</name>
    <name evidence="4" type="ORF">METZ01_LOCUS209502</name>
    <name evidence="5" type="ORF">METZ01_LOCUS250689</name>
    <name evidence="6" type="ORF">METZ01_LOCUS279398</name>
    <name evidence="7" type="ORF">METZ01_LOCUS301999</name>
    <name evidence="8" type="ORF">METZ01_LOCUS422251</name>
</gene>
<evidence type="ECO:0000313" key="1">
    <source>
        <dbReference type="EMBL" id="SVB15547.1"/>
    </source>
</evidence>
<evidence type="ECO:0000313" key="5">
    <source>
        <dbReference type="EMBL" id="SVB97835.1"/>
    </source>
</evidence>
<dbReference type="EMBL" id="UINC01094151">
    <property type="protein sequence ID" value="SVC49145.1"/>
    <property type="molecule type" value="Genomic_DNA"/>
</dbReference>
<dbReference type="EMBL" id="UINC01167090">
    <property type="protein sequence ID" value="SVD69397.1"/>
    <property type="molecule type" value="Genomic_DNA"/>
</dbReference>
<feature type="non-terminal residue" evidence="8">
    <location>
        <position position="1"/>
    </location>
</feature>
<dbReference type="EMBL" id="UINC01082095">
    <property type="protein sequence ID" value="SVC26544.1"/>
    <property type="molecule type" value="Genomic_DNA"/>
</dbReference>
<dbReference type="EMBL" id="UINC01066787">
    <property type="protein sequence ID" value="SVB97835.1"/>
    <property type="molecule type" value="Genomic_DNA"/>
</dbReference>
<name>A0A382XE10_9ZZZZ</name>
<dbReference type="EMBL" id="UINC01047404">
    <property type="protein sequence ID" value="SVB56648.1"/>
    <property type="molecule type" value="Genomic_DNA"/>
</dbReference>
<protein>
    <submittedName>
        <fullName evidence="8">Uncharacterized protein</fullName>
    </submittedName>
</protein>
<dbReference type="EMBL" id="UINC01040353">
    <property type="protein sequence ID" value="SVB40111.1"/>
    <property type="molecule type" value="Genomic_DNA"/>
</dbReference>
<dbReference type="EMBL" id="UINC01030711">
    <property type="protein sequence ID" value="SVB15547.1"/>
    <property type="molecule type" value="Genomic_DNA"/>
</dbReference>
<evidence type="ECO:0000313" key="6">
    <source>
        <dbReference type="EMBL" id="SVC26544.1"/>
    </source>
</evidence>
<accession>A0A382XE10</accession>
<dbReference type="AlphaFoldDB" id="A0A382XE10"/>
<reference evidence="8" key="1">
    <citation type="submission" date="2018-05" db="EMBL/GenBank/DDBJ databases">
        <authorList>
            <person name="Lanie J.A."/>
            <person name="Ng W.-L."/>
            <person name="Kazmierczak K.M."/>
            <person name="Andrzejewski T.M."/>
            <person name="Davidsen T.M."/>
            <person name="Wayne K.J."/>
            <person name="Tettelin H."/>
            <person name="Glass J.I."/>
            <person name="Rusch D."/>
            <person name="Podicherti R."/>
            <person name="Tsui H.-C.T."/>
            <person name="Winkler M.E."/>
        </authorList>
    </citation>
    <scope>NUCLEOTIDE SEQUENCE</scope>
</reference>
<evidence type="ECO:0000313" key="4">
    <source>
        <dbReference type="EMBL" id="SVB56648.1"/>
    </source>
</evidence>
<evidence type="ECO:0000313" key="7">
    <source>
        <dbReference type="EMBL" id="SVC49145.1"/>
    </source>
</evidence>